<evidence type="ECO:0000313" key="3">
    <source>
        <dbReference type="EMBL" id="MFD1047805.1"/>
    </source>
</evidence>
<protein>
    <submittedName>
        <fullName evidence="3">DNA-processing protein DprA</fullName>
    </submittedName>
</protein>
<dbReference type="EMBL" id="JBHTIS010001259">
    <property type="protein sequence ID" value="MFD1047805.1"/>
    <property type="molecule type" value="Genomic_DNA"/>
</dbReference>
<name>A0ABW3MAL0_9PSEU</name>
<sequence>MAFERERLARAYLLRVAEPPAAAVGMFVDQVGVVEAARLVREGRVSEGVAAETSSRRHLQMSGEDLVAAHRVGARLVVPEDSEWPAWALLPLVNAHARGVPRSWPPLGLWVRGSGSLAGLLERAVSVVGARAASGYGEHVAAEIGHGLARHGMTVVSGAAYGIDGCAHRGALNGGGPTVAVLACGIDKAYPAGHSQLLDEIAKRGLVVTEYPPGTPPARHRFLVRNRLIAAMSSGTVVVEAGERSGARNTAASAA</sequence>
<reference evidence="4" key="1">
    <citation type="journal article" date="2019" name="Int. J. Syst. Evol. Microbiol.">
        <title>The Global Catalogue of Microorganisms (GCM) 10K type strain sequencing project: providing services to taxonomists for standard genome sequencing and annotation.</title>
        <authorList>
            <consortium name="The Broad Institute Genomics Platform"/>
            <consortium name="The Broad Institute Genome Sequencing Center for Infectious Disease"/>
            <person name="Wu L."/>
            <person name="Ma J."/>
        </authorList>
    </citation>
    <scope>NUCLEOTIDE SEQUENCE [LARGE SCALE GENOMIC DNA]</scope>
    <source>
        <strain evidence="4">JCM 31486</strain>
    </source>
</reference>
<keyword evidence="4" id="KW-1185">Reference proteome</keyword>
<dbReference type="InterPro" id="IPR057666">
    <property type="entry name" value="DrpA_SLOG"/>
</dbReference>
<comment type="caution">
    <text evidence="3">The sequence shown here is derived from an EMBL/GenBank/DDBJ whole genome shotgun (WGS) entry which is preliminary data.</text>
</comment>
<dbReference type="Proteomes" id="UP001597045">
    <property type="component" value="Unassembled WGS sequence"/>
</dbReference>
<feature type="domain" description="Smf/DprA SLOG" evidence="2">
    <location>
        <begin position="78"/>
        <end position="254"/>
    </location>
</feature>
<organism evidence="3 4">
    <name type="scientific">Kibdelosporangium lantanae</name>
    <dbReference type="NCBI Taxonomy" id="1497396"/>
    <lineage>
        <taxon>Bacteria</taxon>
        <taxon>Bacillati</taxon>
        <taxon>Actinomycetota</taxon>
        <taxon>Actinomycetes</taxon>
        <taxon>Pseudonocardiales</taxon>
        <taxon>Pseudonocardiaceae</taxon>
        <taxon>Kibdelosporangium</taxon>
    </lineage>
</organism>
<evidence type="ECO:0000313" key="4">
    <source>
        <dbReference type="Proteomes" id="UP001597045"/>
    </source>
</evidence>
<accession>A0ABW3MAL0</accession>
<evidence type="ECO:0000259" key="2">
    <source>
        <dbReference type="Pfam" id="PF02481"/>
    </source>
</evidence>
<dbReference type="PANTHER" id="PTHR43022:SF1">
    <property type="entry name" value="PROTEIN SMF"/>
    <property type="match status" value="1"/>
</dbReference>
<feature type="non-terminal residue" evidence="3">
    <location>
        <position position="255"/>
    </location>
</feature>
<gene>
    <name evidence="3" type="ORF">ACFQ1S_20830</name>
</gene>
<comment type="similarity">
    <text evidence="1">Belongs to the DprA/Smf family.</text>
</comment>
<evidence type="ECO:0000256" key="1">
    <source>
        <dbReference type="ARBA" id="ARBA00006525"/>
    </source>
</evidence>
<dbReference type="PANTHER" id="PTHR43022">
    <property type="entry name" value="PROTEIN SMF"/>
    <property type="match status" value="1"/>
</dbReference>
<proteinExistence type="inferred from homology"/>
<dbReference type="Gene3D" id="3.40.50.450">
    <property type="match status" value="1"/>
</dbReference>
<dbReference type="InterPro" id="IPR003488">
    <property type="entry name" value="DprA"/>
</dbReference>
<dbReference type="SUPFAM" id="SSF102405">
    <property type="entry name" value="MCP/YpsA-like"/>
    <property type="match status" value="1"/>
</dbReference>
<dbReference type="Pfam" id="PF02481">
    <property type="entry name" value="DNA_processg_A"/>
    <property type="match status" value="1"/>
</dbReference>